<dbReference type="AlphaFoldDB" id="B6VLD6"/>
<dbReference type="EMBL" id="FM162591">
    <property type="protein sequence ID" value="CAQ85910.1"/>
    <property type="molecule type" value="Genomic_DNA"/>
</dbReference>
<dbReference type="Proteomes" id="UP000002747">
    <property type="component" value="Chromosome"/>
</dbReference>
<accession>C7BMN1</accession>
<dbReference type="STRING" id="291112.PAU_03822"/>
<sequence length="90" mass="9377">MMFAGVIRLGDKLSSGGEVISVSSSIDIEGKRVALLNDLVSCPLKGHGINRIVEANAHCISDGKPIAFDKARCQCGCYVISSTPKAGIGE</sequence>
<dbReference type="Pfam" id="PF05488">
    <property type="entry name" value="PAAR_motif"/>
    <property type="match status" value="1"/>
</dbReference>
<dbReference type="KEGG" id="pay:PAU_03822"/>
<dbReference type="Gene3D" id="2.60.200.60">
    <property type="match status" value="1"/>
</dbReference>
<reference evidence="2" key="1">
    <citation type="journal article" date="2008" name="Proc. Natl. Acad. Sci. U.S.A.">
        <title>Rapid virulence annotation (RVA): identification of virulence factors using a bacterial genome library and multiple invertebrate hosts.</title>
        <authorList>
            <person name="Waterfield N.R."/>
            <person name="Sanchez-Contreras M."/>
            <person name="Eleftherianos I."/>
            <person name="Dowling A."/>
            <person name="Wilkinson P."/>
            <person name="Parkhill J."/>
            <person name="Thomson N."/>
            <person name="Reynolds S.E."/>
            <person name="Bode H.B."/>
            <person name="Dorus S."/>
            <person name="Ffrench-Constant R.H."/>
        </authorList>
    </citation>
    <scope>NUCLEOTIDE SEQUENCE</scope>
    <source>
        <strain evidence="2">ATCC 43949</strain>
    </source>
</reference>
<reference evidence="1" key="2">
    <citation type="submission" date="2008-05" db="EMBL/GenBank/DDBJ databases">
        <authorList>
            <person name="Crossman L.C."/>
        </authorList>
    </citation>
    <scope>NUCLEOTIDE SEQUENCE</scope>
    <source>
        <strain evidence="1">ATCC43949</strain>
    </source>
</reference>
<evidence type="ECO:0008006" key="4">
    <source>
        <dbReference type="Google" id="ProtNLM"/>
    </source>
</evidence>
<dbReference type="EMBL" id="FM211049">
    <property type="protein sequence ID" value="CAR66966.1"/>
    <property type="molecule type" value="Genomic_DNA"/>
</dbReference>
<dbReference type="eggNOG" id="COG4104">
    <property type="taxonomic scope" value="Bacteria"/>
</dbReference>
<accession>B6VLD6</accession>
<proteinExistence type="predicted"/>
<reference evidence="1 3" key="4">
    <citation type="journal article" date="2009" name="BMC Genomics">
        <title>Comparative genomics of the emerging human pathogen Photorhabdus asymbiotica with the insect pathogen Photorhabdus luminescens.</title>
        <authorList>
            <person name="Wilkinson P."/>
            <person name="Waterfield N.R."/>
            <person name="Crossman L."/>
            <person name="Corton C."/>
            <person name="Sanchez-Contreras M."/>
            <person name="Vlisidou I."/>
            <person name="Barron A."/>
            <person name="Bignell A."/>
            <person name="Clark L."/>
            <person name="Ormond D."/>
            <person name="Mayho M."/>
            <person name="Bason N."/>
            <person name="Smith F."/>
            <person name="Simmonds M."/>
            <person name="Churcher C."/>
            <person name="Harris D."/>
            <person name="Thompson N.R."/>
            <person name="Quail M."/>
            <person name="Parkhill J."/>
            <person name="ffrench-Constant R.H."/>
        </authorList>
    </citation>
    <scope>NUCLEOTIDE SEQUENCE [LARGE SCALE GENOMIC DNA]</scope>
    <source>
        <strain evidence="3">ATCC 43949 / 3105-77</strain>
        <strain evidence="1">ATCC43949</strain>
    </source>
</reference>
<dbReference type="CDD" id="cd14744">
    <property type="entry name" value="PAAR_CT_2"/>
    <property type="match status" value="1"/>
</dbReference>
<evidence type="ECO:0000313" key="2">
    <source>
        <dbReference type="EMBL" id="CAR66966.1"/>
    </source>
</evidence>
<dbReference type="InterPro" id="IPR008727">
    <property type="entry name" value="PAAR_motif"/>
</dbReference>
<gene>
    <name evidence="1" type="ordered locus">PAU_03822</name>
    <name evidence="2" type="ORF">PA-RVA7-0668</name>
</gene>
<reference evidence="2" key="3">
    <citation type="submission" date="2008-09" db="EMBL/GenBank/DDBJ databases">
        <authorList>
            <person name="Thomson N.R."/>
        </authorList>
    </citation>
    <scope>NUCLEOTIDE SEQUENCE</scope>
    <source>
        <strain evidence="2">ATCC 43949</strain>
    </source>
</reference>
<evidence type="ECO:0000313" key="1">
    <source>
        <dbReference type="EMBL" id="CAQ85910.1"/>
    </source>
</evidence>
<organism evidence="2">
    <name type="scientific">Photorhabdus asymbiotica subsp. asymbiotica (strain ATCC 43949 / 3105-77)</name>
    <name type="common">Xenorhabdus luminescens (strain 2)</name>
    <dbReference type="NCBI Taxonomy" id="553480"/>
    <lineage>
        <taxon>Bacteria</taxon>
        <taxon>Pseudomonadati</taxon>
        <taxon>Pseudomonadota</taxon>
        <taxon>Gammaproteobacteria</taxon>
        <taxon>Enterobacterales</taxon>
        <taxon>Morganellaceae</taxon>
        <taxon>Photorhabdus</taxon>
    </lineage>
</organism>
<name>B6VLD6_PHOAA</name>
<protein>
    <recommendedName>
        <fullName evidence="4">PAAR domain-containing protein</fullName>
    </recommendedName>
</protein>
<evidence type="ECO:0000313" key="3">
    <source>
        <dbReference type="Proteomes" id="UP000002747"/>
    </source>
</evidence>